<dbReference type="Pfam" id="PF13581">
    <property type="entry name" value="HATPase_c_2"/>
    <property type="match status" value="1"/>
</dbReference>
<evidence type="ECO:0000313" key="4">
    <source>
        <dbReference type="Proteomes" id="UP001595824"/>
    </source>
</evidence>
<dbReference type="Gene3D" id="3.30.565.10">
    <property type="entry name" value="Histidine kinase-like ATPase, C-terminal domain"/>
    <property type="match status" value="1"/>
</dbReference>
<proteinExistence type="predicted"/>
<reference evidence="4" key="1">
    <citation type="journal article" date="2019" name="Int. J. Syst. Evol. Microbiol.">
        <title>The Global Catalogue of Microorganisms (GCM) 10K type strain sequencing project: providing services to taxonomists for standard genome sequencing and annotation.</title>
        <authorList>
            <consortium name="The Broad Institute Genomics Platform"/>
            <consortium name="The Broad Institute Genome Sequencing Center for Infectious Disease"/>
            <person name="Wu L."/>
            <person name="Ma J."/>
        </authorList>
    </citation>
    <scope>NUCLEOTIDE SEQUENCE [LARGE SCALE GENOMIC DNA]</scope>
    <source>
        <strain evidence="4">PCU 347</strain>
    </source>
</reference>
<keyword evidence="3" id="KW-0067">ATP-binding</keyword>
<dbReference type="InterPro" id="IPR036890">
    <property type="entry name" value="HATPase_C_sf"/>
</dbReference>
<feature type="domain" description="Histidine kinase/HSP90-like ATPase" evidence="2">
    <location>
        <begin position="3"/>
        <end position="89"/>
    </location>
</feature>
<keyword evidence="1" id="KW-0723">Serine/threonine-protein kinase</keyword>
<keyword evidence="1" id="KW-0418">Kinase</keyword>
<dbReference type="PANTHER" id="PTHR35526">
    <property type="entry name" value="ANTI-SIGMA-F FACTOR RSBW-RELATED"/>
    <property type="match status" value="1"/>
</dbReference>
<dbReference type="InterPro" id="IPR050267">
    <property type="entry name" value="Anti-sigma-factor_SerPK"/>
</dbReference>
<gene>
    <name evidence="3" type="ORF">ACFPC0_28240</name>
</gene>
<keyword evidence="4" id="KW-1185">Reference proteome</keyword>
<evidence type="ECO:0000313" key="3">
    <source>
        <dbReference type="EMBL" id="MFC4331593.1"/>
    </source>
</evidence>
<dbReference type="InterPro" id="IPR003594">
    <property type="entry name" value="HATPase_dom"/>
</dbReference>
<accession>A0ABV8TM37</accession>
<name>A0ABV8TM37_9ACTN</name>
<dbReference type="EMBL" id="JBHSDP010000027">
    <property type="protein sequence ID" value="MFC4331593.1"/>
    <property type="molecule type" value="Genomic_DNA"/>
</dbReference>
<evidence type="ECO:0000256" key="1">
    <source>
        <dbReference type="ARBA" id="ARBA00022527"/>
    </source>
</evidence>
<evidence type="ECO:0000259" key="2">
    <source>
        <dbReference type="Pfam" id="PF13581"/>
    </source>
</evidence>
<keyword evidence="1" id="KW-0808">Transferase</keyword>
<comment type="caution">
    <text evidence="3">The sequence shown here is derived from an EMBL/GenBank/DDBJ whole genome shotgun (WGS) entry which is preliminary data.</text>
</comment>
<protein>
    <submittedName>
        <fullName evidence="3">ATP-binding protein</fullName>
    </submittedName>
</protein>
<keyword evidence="3" id="KW-0547">Nucleotide-binding</keyword>
<dbReference type="GO" id="GO:0005524">
    <property type="term" value="F:ATP binding"/>
    <property type="evidence" value="ECO:0007669"/>
    <property type="project" value="UniProtKB-KW"/>
</dbReference>
<dbReference type="RefSeq" id="WP_381742970.1">
    <property type="nucleotide sequence ID" value="NZ_JBHSDP010000027.1"/>
</dbReference>
<dbReference type="CDD" id="cd16936">
    <property type="entry name" value="HATPase_RsbW-like"/>
    <property type="match status" value="1"/>
</dbReference>
<dbReference type="Proteomes" id="UP001595824">
    <property type="component" value="Unassembled WGS sequence"/>
</dbReference>
<organism evidence="3 4">
    <name type="scientific">Streptomyces andamanensis</name>
    <dbReference type="NCBI Taxonomy" id="1565035"/>
    <lineage>
        <taxon>Bacteria</taxon>
        <taxon>Bacillati</taxon>
        <taxon>Actinomycetota</taxon>
        <taxon>Actinomycetes</taxon>
        <taxon>Kitasatosporales</taxon>
        <taxon>Streptomycetaceae</taxon>
        <taxon>Streptomyces</taxon>
    </lineage>
</organism>
<dbReference type="SUPFAM" id="SSF55874">
    <property type="entry name" value="ATPase domain of HSP90 chaperone/DNA topoisomerase II/histidine kinase"/>
    <property type="match status" value="1"/>
</dbReference>
<dbReference type="PANTHER" id="PTHR35526:SF3">
    <property type="entry name" value="ANTI-SIGMA-F FACTOR RSBW"/>
    <property type="match status" value="1"/>
</dbReference>
<sequence length="100" mass="10752">MSDDLTLVVSELVTNAILHGKTTRGRQVALVIDRDAKRIRVEVRDVGDGMPRQPLGGEPLPVSGRGLEIVASLSEAWGVIERVIGKTVWAELAIKPSDAV</sequence>